<dbReference type="RefSeq" id="WP_128632076.1">
    <property type="nucleotide sequence ID" value="NZ_RRCN01000001.1"/>
</dbReference>
<dbReference type="EMBL" id="RRCN01000001">
    <property type="protein sequence ID" value="RRJ64258.1"/>
    <property type="molecule type" value="Genomic_DNA"/>
</dbReference>
<sequence length="134" mass="15055">MTHNNSGYLFDSNIVIAILDNDHSAVDLVRQAQNEKRRIFFSTITECEVLSGIKHNQFLVAERMFSSKHMIHVDSAIARKAASIQSEQRSNGRKIKTPDALIIATAFTANLILVSRDADMNFVTNEYGMTLLKI</sequence>
<dbReference type="PANTHER" id="PTHR33653:SF1">
    <property type="entry name" value="RIBONUCLEASE VAPC2"/>
    <property type="match status" value="1"/>
</dbReference>
<dbReference type="Gene3D" id="3.40.50.1010">
    <property type="entry name" value="5'-nuclease"/>
    <property type="match status" value="1"/>
</dbReference>
<organism evidence="9 10">
    <name type="scientific">Paenibacillus oralis</name>
    <dbReference type="NCBI Taxonomy" id="2490856"/>
    <lineage>
        <taxon>Bacteria</taxon>
        <taxon>Bacillati</taxon>
        <taxon>Bacillota</taxon>
        <taxon>Bacilli</taxon>
        <taxon>Bacillales</taxon>
        <taxon>Paenibacillaceae</taxon>
        <taxon>Paenibacillus</taxon>
    </lineage>
</organism>
<comment type="caution">
    <text evidence="9">The sequence shown here is derived from an EMBL/GenBank/DDBJ whole genome shotgun (WGS) entry which is preliminary data.</text>
</comment>
<keyword evidence="3" id="KW-0540">Nuclease</keyword>
<proteinExistence type="inferred from homology"/>
<reference evidence="9 10" key="1">
    <citation type="submission" date="2018-11" db="EMBL/GenBank/DDBJ databases">
        <title>Genome sequencing of Paenibacillus sp. KCOM 3021 (= ChDC PVNT-B20).</title>
        <authorList>
            <person name="Kook J.-K."/>
            <person name="Park S.-N."/>
            <person name="Lim Y.K."/>
        </authorList>
    </citation>
    <scope>NUCLEOTIDE SEQUENCE [LARGE SCALE GENOMIC DNA]</scope>
    <source>
        <strain evidence="9 10">KCOM 3021</strain>
    </source>
</reference>
<dbReference type="InterPro" id="IPR029060">
    <property type="entry name" value="PIN-like_dom_sf"/>
</dbReference>
<protein>
    <submittedName>
        <fullName evidence="9">Type II toxin-antitoxin system VapC family toxin</fullName>
    </submittedName>
</protein>
<dbReference type="AlphaFoldDB" id="A0A3P3U3W3"/>
<comment type="similarity">
    <text evidence="7">Belongs to the PINc/VapC protein family.</text>
</comment>
<comment type="cofactor">
    <cofactor evidence="1">
        <name>Mg(2+)</name>
        <dbReference type="ChEBI" id="CHEBI:18420"/>
    </cofactor>
</comment>
<evidence type="ECO:0000313" key="10">
    <source>
        <dbReference type="Proteomes" id="UP000267017"/>
    </source>
</evidence>
<dbReference type="InterPro" id="IPR002716">
    <property type="entry name" value="PIN_dom"/>
</dbReference>
<evidence type="ECO:0000256" key="3">
    <source>
        <dbReference type="ARBA" id="ARBA00022722"/>
    </source>
</evidence>
<feature type="domain" description="PIN" evidence="8">
    <location>
        <begin position="8"/>
        <end position="121"/>
    </location>
</feature>
<keyword evidence="10" id="KW-1185">Reference proteome</keyword>
<dbReference type="Pfam" id="PF01850">
    <property type="entry name" value="PIN"/>
    <property type="match status" value="1"/>
</dbReference>
<dbReference type="InterPro" id="IPR050556">
    <property type="entry name" value="Type_II_TA_system_RNase"/>
</dbReference>
<keyword evidence="4" id="KW-0479">Metal-binding</keyword>
<dbReference type="PANTHER" id="PTHR33653">
    <property type="entry name" value="RIBONUCLEASE VAPC2"/>
    <property type="match status" value="1"/>
</dbReference>
<evidence type="ECO:0000256" key="4">
    <source>
        <dbReference type="ARBA" id="ARBA00022723"/>
    </source>
</evidence>
<evidence type="ECO:0000256" key="2">
    <source>
        <dbReference type="ARBA" id="ARBA00022649"/>
    </source>
</evidence>
<evidence type="ECO:0000256" key="6">
    <source>
        <dbReference type="ARBA" id="ARBA00022842"/>
    </source>
</evidence>
<keyword evidence="6" id="KW-0460">Magnesium</keyword>
<dbReference type="GO" id="GO:0016787">
    <property type="term" value="F:hydrolase activity"/>
    <property type="evidence" value="ECO:0007669"/>
    <property type="project" value="UniProtKB-KW"/>
</dbReference>
<dbReference type="OrthoDB" id="9815354at2"/>
<evidence type="ECO:0000256" key="1">
    <source>
        <dbReference type="ARBA" id="ARBA00001946"/>
    </source>
</evidence>
<evidence type="ECO:0000256" key="7">
    <source>
        <dbReference type="ARBA" id="ARBA00038093"/>
    </source>
</evidence>
<dbReference type="GO" id="GO:0046872">
    <property type="term" value="F:metal ion binding"/>
    <property type="evidence" value="ECO:0007669"/>
    <property type="project" value="UniProtKB-KW"/>
</dbReference>
<keyword evidence="5" id="KW-0378">Hydrolase</keyword>
<keyword evidence="2" id="KW-1277">Toxin-antitoxin system</keyword>
<accession>A0A3P3U3W3</accession>
<gene>
    <name evidence="9" type="ORF">EHV15_16010</name>
</gene>
<evidence type="ECO:0000256" key="5">
    <source>
        <dbReference type="ARBA" id="ARBA00022801"/>
    </source>
</evidence>
<dbReference type="SUPFAM" id="SSF88723">
    <property type="entry name" value="PIN domain-like"/>
    <property type="match status" value="1"/>
</dbReference>
<evidence type="ECO:0000259" key="8">
    <source>
        <dbReference type="Pfam" id="PF01850"/>
    </source>
</evidence>
<dbReference type="GO" id="GO:0004518">
    <property type="term" value="F:nuclease activity"/>
    <property type="evidence" value="ECO:0007669"/>
    <property type="project" value="UniProtKB-KW"/>
</dbReference>
<evidence type="ECO:0000313" key="9">
    <source>
        <dbReference type="EMBL" id="RRJ64258.1"/>
    </source>
</evidence>
<name>A0A3P3U3W3_9BACL</name>
<dbReference type="Proteomes" id="UP000267017">
    <property type="component" value="Unassembled WGS sequence"/>
</dbReference>